<reference evidence="2 3" key="1">
    <citation type="submission" date="2019-03" db="EMBL/GenBank/DDBJ databases">
        <title>Deep-cultivation of Planctomycetes and their phenomic and genomic characterization uncovers novel biology.</title>
        <authorList>
            <person name="Wiegand S."/>
            <person name="Jogler M."/>
            <person name="Boedeker C."/>
            <person name="Pinto D."/>
            <person name="Vollmers J."/>
            <person name="Rivas-Marin E."/>
            <person name="Kohn T."/>
            <person name="Peeters S.H."/>
            <person name="Heuer A."/>
            <person name="Rast P."/>
            <person name="Oberbeckmann S."/>
            <person name="Bunk B."/>
            <person name="Jeske O."/>
            <person name="Meyerdierks A."/>
            <person name="Storesund J.E."/>
            <person name="Kallscheuer N."/>
            <person name="Luecker S."/>
            <person name="Lage O.M."/>
            <person name="Pohl T."/>
            <person name="Merkel B.J."/>
            <person name="Hornburger P."/>
            <person name="Mueller R.-W."/>
            <person name="Bruemmer F."/>
            <person name="Labrenz M."/>
            <person name="Spormann A.M."/>
            <person name="Op den Camp H."/>
            <person name="Overmann J."/>
            <person name="Amann R."/>
            <person name="Jetten M.S.M."/>
            <person name="Mascher T."/>
            <person name="Medema M.H."/>
            <person name="Devos D.P."/>
            <person name="Kaster A.-K."/>
            <person name="Ovreas L."/>
            <person name="Rohde M."/>
            <person name="Galperin M.Y."/>
            <person name="Jogler C."/>
        </authorList>
    </citation>
    <scope>NUCLEOTIDE SEQUENCE [LARGE SCALE GENOMIC DNA]</scope>
    <source>
        <strain evidence="2 3">V144</strain>
    </source>
</reference>
<protein>
    <submittedName>
        <fullName evidence="2">Uncharacterized protein</fullName>
    </submittedName>
</protein>
<evidence type="ECO:0000313" key="2">
    <source>
        <dbReference type="EMBL" id="QDT95639.1"/>
    </source>
</evidence>
<feature type="signal peptide" evidence="1">
    <location>
        <begin position="1"/>
        <end position="17"/>
    </location>
</feature>
<proteinExistence type="predicted"/>
<organism evidence="2 3">
    <name type="scientific">Gimesia aquarii</name>
    <dbReference type="NCBI Taxonomy" id="2527964"/>
    <lineage>
        <taxon>Bacteria</taxon>
        <taxon>Pseudomonadati</taxon>
        <taxon>Planctomycetota</taxon>
        <taxon>Planctomycetia</taxon>
        <taxon>Planctomycetales</taxon>
        <taxon>Planctomycetaceae</taxon>
        <taxon>Gimesia</taxon>
    </lineage>
</organism>
<dbReference type="EMBL" id="CP037920">
    <property type="protein sequence ID" value="QDT95639.1"/>
    <property type="molecule type" value="Genomic_DNA"/>
</dbReference>
<evidence type="ECO:0000256" key="1">
    <source>
        <dbReference type="SAM" id="SignalP"/>
    </source>
</evidence>
<name>A0A517VRR8_9PLAN</name>
<gene>
    <name evidence="2" type="ORF">V144x_10850</name>
</gene>
<sequence length="332" mass="38438" precursor="true">MSRLLILFALLPAPLYAEPTTIIHILNYHYVTPEVFAADLKDQDSTITQEQIDKQYFEFLKRGGSLQKEQVKLLRRLIKRRKLKSVYIEGLTEKNYKGTMRFIETLKNYEKYKTPPESSFDKLVAAQNRLDLLELGAAGQLVVNGELETLLPAEDLEAMEAANPVRDDGKIVFDKEADERREDAIVRNLLKGSGVVVIVLGEDHDLRDNLKRLGPGVKYIRLKVMLGHKELKKMKAIHKQFLVLQEKKAGDTEWARFEKKVHTEIDSDIRNLEAFSSSDYPHLQHLLWASRDYLYPMLKDARTEKNRDQDKFEKHLKAAERIINNQVRRTGP</sequence>
<evidence type="ECO:0000313" key="3">
    <source>
        <dbReference type="Proteomes" id="UP000318704"/>
    </source>
</evidence>
<keyword evidence="1" id="KW-0732">Signal</keyword>
<dbReference type="AlphaFoldDB" id="A0A517VRR8"/>
<feature type="chain" id="PRO_5021851723" evidence="1">
    <location>
        <begin position="18"/>
        <end position="332"/>
    </location>
</feature>
<dbReference type="Proteomes" id="UP000318704">
    <property type="component" value="Chromosome"/>
</dbReference>
<dbReference type="RefSeq" id="WP_144982419.1">
    <property type="nucleotide sequence ID" value="NZ_CP037920.1"/>
</dbReference>
<accession>A0A517VRR8</accession>
<dbReference type="KEGG" id="gaw:V144x_10850"/>